<dbReference type="EC" id="4.2.99.20" evidence="3"/>
<comment type="function">
    <text evidence="3">Catalyzes a proton abstraction reaction that results in 2,5-elimination of pyruvate from 2-succinyl-5-enolpyruvyl-6-hydroxy-3-cyclohexene-1-carboxylate (SEPHCHC) and the formation of 2-succinyl-6-hydroxy-2,4-cyclohexadiene-1-carboxylate (SHCHC).</text>
</comment>
<evidence type="ECO:0000313" key="5">
    <source>
        <dbReference type="EMBL" id="SFE37208.1"/>
    </source>
</evidence>
<dbReference type="STRING" id="930128.SAMN05192532_101566"/>
<sequence>MNVDCGDVTYHIQVAGEGEALLLLHGFTGSGQTWEYLIDDLKEDYFVIMVDIIGHGQSDHPRDVRKYDIKRVAGDIKAILHDLNFSSAHVLGYSMGGRLALTLACLYPEIVRSLILESASPGLKTREEREKRRHHDKKLANEISDKGISAFIKKWENIPLFASQNKLPVEQKQAIRSQRLKNTEVGLANSLLGMGTGAQPSWWDFLPRLNMQVLLITGELDVKFCEIARAMAREINSVKWVTVNDTGHTIHVESPQKFGTIVKEFLLSNHTNNT</sequence>
<dbReference type="OrthoDB" id="9808398at2"/>
<dbReference type="EMBL" id="FONT01000001">
    <property type="protein sequence ID" value="SFE37208.1"/>
    <property type="molecule type" value="Genomic_DNA"/>
</dbReference>
<name>A0A1I2A0R9_9BACI</name>
<reference evidence="5 6" key="1">
    <citation type="submission" date="2016-10" db="EMBL/GenBank/DDBJ databases">
        <authorList>
            <person name="de Groot N.N."/>
        </authorList>
    </citation>
    <scope>NUCLEOTIDE SEQUENCE [LARGE SCALE GENOMIC DNA]</scope>
    <source>
        <strain evidence="5 6">DSM 23995</strain>
    </source>
</reference>
<dbReference type="Proteomes" id="UP000199516">
    <property type="component" value="Unassembled WGS sequence"/>
</dbReference>
<dbReference type="GO" id="GO:0070205">
    <property type="term" value="F:2-succinyl-6-hydroxy-2,4-cyclohexadiene-1-carboxylate synthase activity"/>
    <property type="evidence" value="ECO:0007669"/>
    <property type="project" value="UniProtKB-UniRule"/>
</dbReference>
<proteinExistence type="inferred from homology"/>
<dbReference type="InterPro" id="IPR029058">
    <property type="entry name" value="AB_hydrolase_fold"/>
</dbReference>
<comment type="pathway">
    <text evidence="3">Quinol/quinone metabolism; menaquinone biosynthesis.</text>
</comment>
<dbReference type="UniPathway" id="UPA00079"/>
<comment type="subunit">
    <text evidence="3">Monomer.</text>
</comment>
<gene>
    <name evidence="3" type="primary">menH</name>
    <name evidence="5" type="ORF">SAMN05192532_101566</name>
</gene>
<dbReference type="Gene3D" id="3.40.50.1820">
    <property type="entry name" value="alpha/beta hydrolase"/>
    <property type="match status" value="1"/>
</dbReference>
<evidence type="ECO:0000256" key="2">
    <source>
        <dbReference type="ARBA" id="ARBA00023239"/>
    </source>
</evidence>
<evidence type="ECO:0000256" key="3">
    <source>
        <dbReference type="HAMAP-Rule" id="MF_01660"/>
    </source>
</evidence>
<dbReference type="HAMAP" id="MF_01660">
    <property type="entry name" value="MenH"/>
    <property type="match status" value="1"/>
</dbReference>
<dbReference type="Pfam" id="PF00561">
    <property type="entry name" value="Abhydrolase_1"/>
    <property type="match status" value="1"/>
</dbReference>
<dbReference type="AlphaFoldDB" id="A0A1I2A0R9"/>
<comment type="catalytic activity">
    <reaction evidence="3">
        <text>5-enolpyruvoyl-6-hydroxy-2-succinyl-cyclohex-3-ene-1-carboxylate = (1R,6R)-6-hydroxy-2-succinyl-cyclohexa-2,4-diene-1-carboxylate + pyruvate</text>
        <dbReference type="Rhea" id="RHEA:25597"/>
        <dbReference type="ChEBI" id="CHEBI:15361"/>
        <dbReference type="ChEBI" id="CHEBI:58689"/>
        <dbReference type="ChEBI" id="CHEBI:58818"/>
        <dbReference type="EC" id="4.2.99.20"/>
    </reaction>
</comment>
<dbReference type="InterPro" id="IPR022485">
    <property type="entry name" value="SHCHC_synthase_MenH"/>
</dbReference>
<accession>A0A1I2A0R9</accession>
<evidence type="ECO:0000256" key="1">
    <source>
        <dbReference type="ARBA" id="ARBA00022428"/>
    </source>
</evidence>
<dbReference type="NCBIfam" id="TIGR03695">
    <property type="entry name" value="menH_SHCHC"/>
    <property type="match status" value="1"/>
</dbReference>
<dbReference type="PANTHER" id="PTHR42916">
    <property type="entry name" value="2-SUCCINYL-5-ENOLPYRUVYL-6-HYDROXY-3-CYCLOHEXENE-1-CARBOXYLATE SYNTHASE"/>
    <property type="match status" value="1"/>
</dbReference>
<keyword evidence="1 3" id="KW-0474">Menaquinone biosynthesis</keyword>
<dbReference type="GO" id="GO:0009234">
    <property type="term" value="P:menaquinone biosynthetic process"/>
    <property type="evidence" value="ECO:0007669"/>
    <property type="project" value="UniProtKB-UniRule"/>
</dbReference>
<comment type="pathway">
    <text evidence="3">Quinol/quinone metabolism; 1,4-dihydroxy-2-naphthoate biosynthesis; 1,4-dihydroxy-2-naphthoate from chorismate: step 3/7.</text>
</comment>
<keyword evidence="2 3" id="KW-0456">Lyase</keyword>
<protein>
    <recommendedName>
        <fullName evidence="3">Putative 2-succinyl-6-hydroxy-2,4-cyclohexadiene-1-carboxylate synthase</fullName>
        <shortName evidence="3">SHCHC synthase</shortName>
        <ecNumber evidence="3">4.2.99.20</ecNumber>
    </recommendedName>
</protein>
<dbReference type="RefSeq" id="WP_091657025.1">
    <property type="nucleotide sequence ID" value="NZ_FONT01000001.1"/>
</dbReference>
<dbReference type="PRINTS" id="PR00111">
    <property type="entry name" value="ABHYDROLASE"/>
</dbReference>
<feature type="domain" description="AB hydrolase-1" evidence="4">
    <location>
        <begin position="20"/>
        <end position="255"/>
    </location>
</feature>
<comment type="similarity">
    <text evidence="3">Belongs to the AB hydrolase superfamily. MenH family.</text>
</comment>
<organism evidence="5 6">
    <name type="scientific">Alteribacillus iranensis</name>
    <dbReference type="NCBI Taxonomy" id="930128"/>
    <lineage>
        <taxon>Bacteria</taxon>
        <taxon>Bacillati</taxon>
        <taxon>Bacillota</taxon>
        <taxon>Bacilli</taxon>
        <taxon>Bacillales</taxon>
        <taxon>Bacillaceae</taxon>
        <taxon>Alteribacillus</taxon>
    </lineage>
</organism>
<keyword evidence="6" id="KW-1185">Reference proteome</keyword>
<dbReference type="PANTHER" id="PTHR42916:SF1">
    <property type="entry name" value="PROTEIN PHYLLO, CHLOROPLASTIC"/>
    <property type="match status" value="1"/>
</dbReference>
<dbReference type="SUPFAM" id="SSF53474">
    <property type="entry name" value="alpha/beta-Hydrolases"/>
    <property type="match status" value="1"/>
</dbReference>
<dbReference type="InterPro" id="IPR000073">
    <property type="entry name" value="AB_hydrolase_1"/>
</dbReference>
<evidence type="ECO:0000313" key="6">
    <source>
        <dbReference type="Proteomes" id="UP000199516"/>
    </source>
</evidence>
<evidence type="ECO:0000259" key="4">
    <source>
        <dbReference type="Pfam" id="PF00561"/>
    </source>
</evidence>
<dbReference type="UniPathway" id="UPA01057">
    <property type="reaction ID" value="UER00900"/>
</dbReference>